<dbReference type="Pfam" id="PF13460">
    <property type="entry name" value="NAD_binding_10"/>
    <property type="match status" value="1"/>
</dbReference>
<dbReference type="PANTHER" id="PTHR47129">
    <property type="entry name" value="QUINONE OXIDOREDUCTASE 2"/>
    <property type="match status" value="1"/>
</dbReference>
<dbReference type="InterPro" id="IPR016040">
    <property type="entry name" value="NAD(P)-bd_dom"/>
</dbReference>
<gene>
    <name evidence="2" type="ORF">DFQ01_10672</name>
</gene>
<dbReference type="AlphaFoldDB" id="A0A2V2YVA8"/>
<sequence>MLKLVPADHIAVSVRDPKKAEQLSERGIDVRTANFNDYDSLLNAFEGIDRVLMISTDDMANRVQQHKAVIQAAKEKQVGFIAYTSAPKASTSKLSLAADHRATEEAIIASGIPYSILRNNWYLENEMGTFQAVLNGAPWIIASGEGQVGWATRLDFAEAAARVLTGEGHENSIYELSGPLLTQKELSSIFAEVTNREVQIRYVDEADYNEFLQQAGLPPAVSGFLASLQSQIGEGELQVESSDFERVLGHPTTPLNEAIRQLLGQS</sequence>
<evidence type="ECO:0000259" key="1">
    <source>
        <dbReference type="Pfam" id="PF13460"/>
    </source>
</evidence>
<dbReference type="Proteomes" id="UP000246635">
    <property type="component" value="Unassembled WGS sequence"/>
</dbReference>
<dbReference type="Gene3D" id="3.90.25.10">
    <property type="entry name" value="UDP-galactose 4-epimerase, domain 1"/>
    <property type="match status" value="1"/>
</dbReference>
<dbReference type="PANTHER" id="PTHR47129:SF1">
    <property type="entry name" value="NMRA-LIKE DOMAIN-CONTAINING PROTEIN"/>
    <property type="match status" value="1"/>
</dbReference>
<reference evidence="2 3" key="1">
    <citation type="submission" date="2018-05" db="EMBL/GenBank/DDBJ databases">
        <title>Genomic Encyclopedia of Type Strains, Phase III (KMG-III): the genomes of soil and plant-associated and newly described type strains.</title>
        <authorList>
            <person name="Whitman W."/>
        </authorList>
    </citation>
    <scope>NUCLEOTIDE SEQUENCE [LARGE SCALE GENOMIC DNA]</scope>
    <source>
        <strain evidence="2 3">CECT 5696</strain>
    </source>
</reference>
<dbReference type="SUPFAM" id="SSF51735">
    <property type="entry name" value="NAD(P)-binding Rossmann-fold domains"/>
    <property type="match status" value="1"/>
</dbReference>
<dbReference type="InterPro" id="IPR036291">
    <property type="entry name" value="NAD(P)-bd_dom_sf"/>
</dbReference>
<dbReference type="EMBL" id="QGTQ01000006">
    <property type="protein sequence ID" value="PWW04789.1"/>
    <property type="molecule type" value="Genomic_DNA"/>
</dbReference>
<dbReference type="InterPro" id="IPR052718">
    <property type="entry name" value="NmrA-type_oxidoreductase"/>
</dbReference>
<dbReference type="CDD" id="cd05269">
    <property type="entry name" value="TMR_SDR_a"/>
    <property type="match status" value="1"/>
</dbReference>
<dbReference type="Gene3D" id="3.40.50.720">
    <property type="entry name" value="NAD(P)-binding Rossmann-like Domain"/>
    <property type="match status" value="1"/>
</dbReference>
<comment type="caution">
    <text evidence="2">The sequence shown here is derived from an EMBL/GenBank/DDBJ whole genome shotgun (WGS) entry which is preliminary data.</text>
</comment>
<accession>A0A2V2YVA8</accession>
<protein>
    <submittedName>
        <fullName evidence="2">NAD(P)H dehydrogenase (Quinone)</fullName>
    </submittedName>
</protein>
<evidence type="ECO:0000313" key="2">
    <source>
        <dbReference type="EMBL" id="PWW04789.1"/>
    </source>
</evidence>
<feature type="domain" description="NAD(P)-binding" evidence="1">
    <location>
        <begin position="9"/>
        <end position="164"/>
    </location>
</feature>
<evidence type="ECO:0000313" key="3">
    <source>
        <dbReference type="Proteomes" id="UP000246635"/>
    </source>
</evidence>
<proteinExistence type="predicted"/>
<organism evidence="2 3">
    <name type="scientific">Paenibacillus cellulosilyticus</name>
    <dbReference type="NCBI Taxonomy" id="375489"/>
    <lineage>
        <taxon>Bacteria</taxon>
        <taxon>Bacillati</taxon>
        <taxon>Bacillota</taxon>
        <taxon>Bacilli</taxon>
        <taxon>Bacillales</taxon>
        <taxon>Paenibacillaceae</taxon>
        <taxon>Paenibacillus</taxon>
    </lineage>
</organism>
<name>A0A2V2YVA8_9BACL</name>
<keyword evidence="3" id="KW-1185">Reference proteome</keyword>